<dbReference type="SMART" id="SM00184">
    <property type="entry name" value="RING"/>
    <property type="match status" value="1"/>
</dbReference>
<keyword evidence="4" id="KW-1185">Reference proteome</keyword>
<proteinExistence type="predicted"/>
<gene>
    <name evidence="3" type="ORF">CTI12_AA325610</name>
</gene>
<keyword evidence="1" id="KW-0479">Metal-binding</keyword>
<protein>
    <submittedName>
        <fullName evidence="3">Zinc finger, RING/FYVE/PHD-type</fullName>
    </submittedName>
</protein>
<dbReference type="GO" id="GO:0008270">
    <property type="term" value="F:zinc ion binding"/>
    <property type="evidence" value="ECO:0007669"/>
    <property type="project" value="UniProtKB-KW"/>
</dbReference>
<dbReference type="InterPro" id="IPR001841">
    <property type="entry name" value="Znf_RING"/>
</dbReference>
<dbReference type="GO" id="GO:0004842">
    <property type="term" value="F:ubiquitin-protein transferase activity"/>
    <property type="evidence" value="ECO:0007669"/>
    <property type="project" value="InterPro"/>
</dbReference>
<dbReference type="PROSITE" id="PS50089">
    <property type="entry name" value="ZF_RING_2"/>
    <property type="match status" value="1"/>
</dbReference>
<sequence length="337" mass="37540">MATSMSFSYGFIEQDSRNFVLVNGRPGDRQPDVLIVMDSLLTGTPEKKVVMVNKSREKIESVLGDVGPSFLTYHMELVANKEVISTARFISVSEPGILLDEKSYRKPCMRIAEFVLWYESLCRNGHFSMPKAIQCAIKISILSKEKEDAEDICEICDAEFREDELIGTLECKHSYHRKCIIKWLKNNRECPTNTTCVDQGLEDINSILNNFNAKILNMEGVGEKAVNATVGIIAKGDGSAPTTYGTSEGKGSVSGKEQSFASLLGANSNSRKVNFRQMINEDRVPNHDTKLPKEAMEPVYEPNDYLGDDYFSDEYAAQEVRRLAAVAKGAPKKIPLN</sequence>
<reference evidence="3 4" key="1">
    <citation type="journal article" date="2018" name="Mol. Plant">
        <title>The genome of Artemisia annua provides insight into the evolution of Asteraceae family and artemisinin biosynthesis.</title>
        <authorList>
            <person name="Shen Q."/>
            <person name="Zhang L."/>
            <person name="Liao Z."/>
            <person name="Wang S."/>
            <person name="Yan T."/>
            <person name="Shi P."/>
            <person name="Liu M."/>
            <person name="Fu X."/>
            <person name="Pan Q."/>
            <person name="Wang Y."/>
            <person name="Lv Z."/>
            <person name="Lu X."/>
            <person name="Zhang F."/>
            <person name="Jiang W."/>
            <person name="Ma Y."/>
            <person name="Chen M."/>
            <person name="Hao X."/>
            <person name="Li L."/>
            <person name="Tang Y."/>
            <person name="Lv G."/>
            <person name="Zhou Y."/>
            <person name="Sun X."/>
            <person name="Brodelius P.E."/>
            <person name="Rose J.K.C."/>
            <person name="Tang K."/>
        </authorList>
    </citation>
    <scope>NUCLEOTIDE SEQUENCE [LARGE SCALE GENOMIC DNA]</scope>
    <source>
        <strain evidence="4">cv. Huhao1</strain>
        <tissue evidence="3">Leaf</tissue>
    </source>
</reference>
<dbReference type="GO" id="GO:0016567">
    <property type="term" value="P:protein ubiquitination"/>
    <property type="evidence" value="ECO:0007669"/>
    <property type="project" value="InterPro"/>
</dbReference>
<dbReference type="Gene3D" id="3.30.40.10">
    <property type="entry name" value="Zinc/RING finger domain, C3HC4 (zinc finger)"/>
    <property type="match status" value="1"/>
</dbReference>
<name>A0A2U1MZD7_ARTAN</name>
<evidence type="ECO:0000259" key="2">
    <source>
        <dbReference type="PROSITE" id="PS50089"/>
    </source>
</evidence>
<organism evidence="3 4">
    <name type="scientific">Artemisia annua</name>
    <name type="common">Sweet wormwood</name>
    <dbReference type="NCBI Taxonomy" id="35608"/>
    <lineage>
        <taxon>Eukaryota</taxon>
        <taxon>Viridiplantae</taxon>
        <taxon>Streptophyta</taxon>
        <taxon>Embryophyta</taxon>
        <taxon>Tracheophyta</taxon>
        <taxon>Spermatophyta</taxon>
        <taxon>Magnoliopsida</taxon>
        <taxon>eudicotyledons</taxon>
        <taxon>Gunneridae</taxon>
        <taxon>Pentapetalae</taxon>
        <taxon>asterids</taxon>
        <taxon>campanulids</taxon>
        <taxon>Asterales</taxon>
        <taxon>Asteraceae</taxon>
        <taxon>Asteroideae</taxon>
        <taxon>Anthemideae</taxon>
        <taxon>Artemisiinae</taxon>
        <taxon>Artemisia</taxon>
    </lineage>
</organism>
<dbReference type="GO" id="GO:0046621">
    <property type="term" value="P:negative regulation of organ growth"/>
    <property type="evidence" value="ECO:0007669"/>
    <property type="project" value="InterPro"/>
</dbReference>
<comment type="caution">
    <text evidence="3">The sequence shown here is derived from an EMBL/GenBank/DDBJ whole genome shotgun (WGS) entry which is preliminary data.</text>
</comment>
<keyword evidence="1" id="KW-0862">Zinc</keyword>
<evidence type="ECO:0000313" key="3">
    <source>
        <dbReference type="EMBL" id="PWA66586.1"/>
    </source>
</evidence>
<dbReference type="Proteomes" id="UP000245207">
    <property type="component" value="Unassembled WGS sequence"/>
</dbReference>
<dbReference type="AlphaFoldDB" id="A0A2U1MZD7"/>
<keyword evidence="1" id="KW-0863">Zinc-finger</keyword>
<dbReference type="PANTHER" id="PTHR46400">
    <property type="entry name" value="RING/U-BOX SUPERFAMILY PROTEIN"/>
    <property type="match status" value="1"/>
</dbReference>
<dbReference type="SUPFAM" id="SSF57850">
    <property type="entry name" value="RING/U-box"/>
    <property type="match status" value="1"/>
</dbReference>
<dbReference type="InterPro" id="IPR033276">
    <property type="entry name" value="BB"/>
</dbReference>
<dbReference type="EMBL" id="PKPP01003998">
    <property type="protein sequence ID" value="PWA66586.1"/>
    <property type="molecule type" value="Genomic_DNA"/>
</dbReference>
<dbReference type="PANTHER" id="PTHR46400:SF5">
    <property type="entry name" value="RING-TYPE DOMAIN-CONTAINING PROTEIN"/>
    <property type="match status" value="1"/>
</dbReference>
<dbReference type="InterPro" id="IPR013083">
    <property type="entry name" value="Znf_RING/FYVE/PHD"/>
</dbReference>
<evidence type="ECO:0000313" key="4">
    <source>
        <dbReference type="Proteomes" id="UP000245207"/>
    </source>
</evidence>
<dbReference type="Pfam" id="PF13639">
    <property type="entry name" value="zf-RING_2"/>
    <property type="match status" value="1"/>
</dbReference>
<dbReference type="OrthoDB" id="8062037at2759"/>
<feature type="domain" description="RING-type" evidence="2">
    <location>
        <begin position="153"/>
        <end position="194"/>
    </location>
</feature>
<evidence type="ECO:0000256" key="1">
    <source>
        <dbReference type="PROSITE-ProRule" id="PRU00175"/>
    </source>
</evidence>
<accession>A0A2U1MZD7</accession>